<dbReference type="InterPro" id="IPR038286">
    <property type="entry name" value="IPK_sf"/>
</dbReference>
<evidence type="ECO:0000256" key="1">
    <source>
        <dbReference type="ARBA" id="ARBA00007374"/>
    </source>
</evidence>
<dbReference type="EC" id="2.7.-.-" evidence="4"/>
<protein>
    <recommendedName>
        <fullName evidence="4">Kinase</fullName>
        <ecNumber evidence="4">2.7.-.-</ecNumber>
    </recommendedName>
</protein>
<reference evidence="5 6" key="1">
    <citation type="submission" date="2024-04" db="EMBL/GenBank/DDBJ databases">
        <title>Tritrichomonas musculus Genome.</title>
        <authorList>
            <person name="Alves-Ferreira E."/>
            <person name="Grigg M."/>
            <person name="Lorenzi H."/>
            <person name="Galac M."/>
        </authorList>
    </citation>
    <scope>NUCLEOTIDE SEQUENCE [LARGE SCALE GENOMIC DNA]</scope>
    <source>
        <strain evidence="5 6">EAF2021</strain>
    </source>
</reference>
<dbReference type="Gene3D" id="3.30.470.160">
    <property type="entry name" value="Inositol polyphosphate kinase"/>
    <property type="match status" value="1"/>
</dbReference>
<organism evidence="5 6">
    <name type="scientific">Tritrichomonas musculus</name>
    <dbReference type="NCBI Taxonomy" id="1915356"/>
    <lineage>
        <taxon>Eukaryota</taxon>
        <taxon>Metamonada</taxon>
        <taxon>Parabasalia</taxon>
        <taxon>Tritrichomonadida</taxon>
        <taxon>Tritrichomonadidae</taxon>
        <taxon>Tritrichomonas</taxon>
    </lineage>
</organism>
<proteinExistence type="inferred from homology"/>
<keyword evidence="2 4" id="KW-0808">Transferase</keyword>
<accession>A0ABR2HWE2</accession>
<evidence type="ECO:0000256" key="3">
    <source>
        <dbReference type="ARBA" id="ARBA00022777"/>
    </source>
</evidence>
<dbReference type="PANTHER" id="PTHR12400">
    <property type="entry name" value="INOSITOL POLYPHOSPHATE KINASE"/>
    <property type="match status" value="1"/>
</dbReference>
<dbReference type="Pfam" id="PF03770">
    <property type="entry name" value="IPK"/>
    <property type="match status" value="1"/>
</dbReference>
<dbReference type="SUPFAM" id="SSF56104">
    <property type="entry name" value="SAICAR synthase-like"/>
    <property type="match status" value="1"/>
</dbReference>
<keyword evidence="6" id="KW-1185">Reference proteome</keyword>
<name>A0ABR2HWE2_9EUKA</name>
<comment type="caution">
    <text evidence="5">The sequence shown here is derived from an EMBL/GenBank/DDBJ whole genome shotgun (WGS) entry which is preliminary data.</text>
</comment>
<dbReference type="PANTHER" id="PTHR12400:SF21">
    <property type="entry name" value="KINASE"/>
    <property type="match status" value="1"/>
</dbReference>
<comment type="similarity">
    <text evidence="1 4">Belongs to the inositol phosphokinase (IPK) family.</text>
</comment>
<dbReference type="InterPro" id="IPR005522">
    <property type="entry name" value="IPK"/>
</dbReference>
<dbReference type="Proteomes" id="UP001470230">
    <property type="component" value="Unassembled WGS sequence"/>
</dbReference>
<dbReference type="EMBL" id="JAPFFF010000021">
    <property type="protein sequence ID" value="KAK8853931.1"/>
    <property type="molecule type" value="Genomic_DNA"/>
</dbReference>
<sequence length="263" mass="30023">MDSIKYEGIMEEQGGGHGRIQRCCVEPGNISCISKPVDHFEAEAYHSLQNTPLKNYIPKFYGIHKSGSQDNIIMEDLTLGFKSPCMGDFKVGTRHYDINSSETKIKTILERQKGSTTETIGVRITDVKTRKNGSVVKSWDRTHGFSFTYDQFEDAWNEFLPTAHIREEVLRQLNDIYSAFEKTLKEHPGFRIYSSSIFIAYDGDDLSDKCDVRVRFIDLAHAHLDLRREGCDIEDEKYDDGVLQGLSSLMNFQFKDIPQSGVN</sequence>
<evidence type="ECO:0000313" key="6">
    <source>
        <dbReference type="Proteomes" id="UP001470230"/>
    </source>
</evidence>
<evidence type="ECO:0000256" key="2">
    <source>
        <dbReference type="ARBA" id="ARBA00022679"/>
    </source>
</evidence>
<gene>
    <name evidence="5" type="ORF">M9Y10_016478</name>
</gene>
<keyword evidence="3 4" id="KW-0418">Kinase</keyword>
<evidence type="ECO:0000256" key="4">
    <source>
        <dbReference type="RuleBase" id="RU363090"/>
    </source>
</evidence>
<evidence type="ECO:0000313" key="5">
    <source>
        <dbReference type="EMBL" id="KAK8853931.1"/>
    </source>
</evidence>